<sequence length="66" mass="7616">MRVIFKPNGKKISYVTWICLMGTSRVLICTSIHYGQHRFANFQCTFKNLHEVLTPLLPTDMKTSKA</sequence>
<feature type="non-terminal residue" evidence="2">
    <location>
        <position position="66"/>
    </location>
</feature>
<keyword evidence="1" id="KW-0472">Membrane</keyword>
<accession>A0A0V0GXM4</accession>
<dbReference type="EMBL" id="GEDG01028919">
    <property type="protein sequence ID" value="JAP12872.1"/>
    <property type="molecule type" value="Transcribed_RNA"/>
</dbReference>
<evidence type="ECO:0000313" key="2">
    <source>
        <dbReference type="EMBL" id="JAP12872.1"/>
    </source>
</evidence>
<name>A0A0V0GXM4_SOLCH</name>
<keyword evidence="1" id="KW-0812">Transmembrane</keyword>
<organism evidence="2">
    <name type="scientific">Solanum chacoense</name>
    <name type="common">Chaco potato</name>
    <dbReference type="NCBI Taxonomy" id="4108"/>
    <lineage>
        <taxon>Eukaryota</taxon>
        <taxon>Viridiplantae</taxon>
        <taxon>Streptophyta</taxon>
        <taxon>Embryophyta</taxon>
        <taxon>Tracheophyta</taxon>
        <taxon>Spermatophyta</taxon>
        <taxon>Magnoliopsida</taxon>
        <taxon>eudicotyledons</taxon>
        <taxon>Gunneridae</taxon>
        <taxon>Pentapetalae</taxon>
        <taxon>asterids</taxon>
        <taxon>lamiids</taxon>
        <taxon>Solanales</taxon>
        <taxon>Solanaceae</taxon>
        <taxon>Solanoideae</taxon>
        <taxon>Solaneae</taxon>
        <taxon>Solanum</taxon>
    </lineage>
</organism>
<proteinExistence type="predicted"/>
<feature type="transmembrane region" description="Helical" evidence="1">
    <location>
        <begin position="12"/>
        <end position="34"/>
    </location>
</feature>
<reference evidence="2" key="1">
    <citation type="submission" date="2015-12" db="EMBL/GenBank/DDBJ databases">
        <title>Gene expression during late stages of embryo sac development: a critical building block for successful pollen-pistil interactions.</title>
        <authorList>
            <person name="Liu Y."/>
            <person name="Joly V."/>
            <person name="Sabar M."/>
            <person name="Matton D.P."/>
        </authorList>
    </citation>
    <scope>NUCLEOTIDE SEQUENCE</scope>
</reference>
<dbReference type="AlphaFoldDB" id="A0A0V0GXM4"/>
<keyword evidence="1" id="KW-1133">Transmembrane helix</keyword>
<evidence type="ECO:0000256" key="1">
    <source>
        <dbReference type="SAM" id="Phobius"/>
    </source>
</evidence>
<protein>
    <submittedName>
        <fullName evidence="2">Putative ovule protein</fullName>
    </submittedName>
</protein>